<dbReference type="PANTHER" id="PTHR22800">
    <property type="entry name" value="C-TYPE LECTIN PROTEINS"/>
    <property type="match status" value="1"/>
</dbReference>
<evidence type="ECO:0000256" key="1">
    <source>
        <dbReference type="ARBA" id="ARBA00004606"/>
    </source>
</evidence>
<evidence type="ECO:0000313" key="8">
    <source>
        <dbReference type="Ensembl" id="ENSTMTP00000019374.1"/>
    </source>
</evidence>
<proteinExistence type="predicted"/>
<evidence type="ECO:0000256" key="2">
    <source>
        <dbReference type="ARBA" id="ARBA00022692"/>
    </source>
</evidence>
<reference evidence="8" key="1">
    <citation type="submission" date="2025-08" db="UniProtKB">
        <authorList>
            <consortium name="Ensembl"/>
        </authorList>
    </citation>
    <scope>IDENTIFICATION</scope>
</reference>
<evidence type="ECO:0008006" key="10">
    <source>
        <dbReference type="Google" id="ProtNLM"/>
    </source>
</evidence>
<dbReference type="InParanoid" id="A0A674JJ84"/>
<keyword evidence="4" id="KW-0735">Signal-anchor</keyword>
<name>A0A674JJ84_9SAUR</name>
<accession>A0A674JJ84</accession>
<evidence type="ECO:0000256" key="6">
    <source>
        <dbReference type="ARBA" id="ARBA00023136"/>
    </source>
</evidence>
<keyword evidence="3" id="KW-0430">Lectin</keyword>
<dbReference type="Gene3D" id="3.10.100.10">
    <property type="entry name" value="Mannose-Binding Protein A, subunit A"/>
    <property type="match status" value="1"/>
</dbReference>
<dbReference type="InterPro" id="IPR050919">
    <property type="entry name" value="NKG2/CD94_NK_receptors"/>
</dbReference>
<keyword evidence="5 7" id="KW-1133">Transmembrane helix</keyword>
<protein>
    <recommendedName>
        <fullName evidence="10">C-type lectin domain-containing protein</fullName>
    </recommendedName>
</protein>
<dbReference type="GO" id="GO:0002223">
    <property type="term" value="P:stimulatory C-type lectin receptor signaling pathway"/>
    <property type="evidence" value="ECO:0007669"/>
    <property type="project" value="TreeGrafter"/>
</dbReference>
<sequence length="138" mass="15285">PEEGSRLRIPSRRKCMFMFSISFLLASPSVSPWRLSAIILGPVCLILLILVIVMALQGECFIDYKAASCYSFSTSAKSWHKSLDACTAMSASLVKIDTKKELVQSLLCFSSLSILVVDKTITYTLTLLFIPVFTLCSF</sequence>
<evidence type="ECO:0000256" key="4">
    <source>
        <dbReference type="ARBA" id="ARBA00022968"/>
    </source>
</evidence>
<dbReference type="InterPro" id="IPR016186">
    <property type="entry name" value="C-type_lectin-like/link_sf"/>
</dbReference>
<dbReference type="GO" id="GO:0030246">
    <property type="term" value="F:carbohydrate binding"/>
    <property type="evidence" value="ECO:0007669"/>
    <property type="project" value="UniProtKB-KW"/>
</dbReference>
<feature type="transmembrane region" description="Helical" evidence="7">
    <location>
        <begin position="37"/>
        <end position="56"/>
    </location>
</feature>
<dbReference type="GeneTree" id="ENSGT00990000207357"/>
<dbReference type="SUPFAM" id="SSF56436">
    <property type="entry name" value="C-type lectin-like"/>
    <property type="match status" value="1"/>
</dbReference>
<evidence type="ECO:0000256" key="7">
    <source>
        <dbReference type="SAM" id="Phobius"/>
    </source>
</evidence>
<dbReference type="GO" id="GO:0045954">
    <property type="term" value="P:positive regulation of natural killer cell mediated cytotoxicity"/>
    <property type="evidence" value="ECO:0007669"/>
    <property type="project" value="TreeGrafter"/>
</dbReference>
<reference evidence="8" key="2">
    <citation type="submission" date="2025-09" db="UniProtKB">
        <authorList>
            <consortium name="Ensembl"/>
        </authorList>
    </citation>
    <scope>IDENTIFICATION</scope>
</reference>
<organism evidence="8 9">
    <name type="scientific">Terrapene triunguis</name>
    <name type="common">Three-toed box turtle</name>
    <dbReference type="NCBI Taxonomy" id="2587831"/>
    <lineage>
        <taxon>Eukaryota</taxon>
        <taxon>Metazoa</taxon>
        <taxon>Chordata</taxon>
        <taxon>Craniata</taxon>
        <taxon>Vertebrata</taxon>
        <taxon>Euteleostomi</taxon>
        <taxon>Archelosauria</taxon>
        <taxon>Testudinata</taxon>
        <taxon>Testudines</taxon>
        <taxon>Cryptodira</taxon>
        <taxon>Durocryptodira</taxon>
        <taxon>Testudinoidea</taxon>
        <taxon>Emydidae</taxon>
        <taxon>Terrapene</taxon>
    </lineage>
</organism>
<dbReference type="AlphaFoldDB" id="A0A674JJ84"/>
<dbReference type="InterPro" id="IPR016187">
    <property type="entry name" value="CTDL_fold"/>
</dbReference>
<evidence type="ECO:0000256" key="5">
    <source>
        <dbReference type="ARBA" id="ARBA00022989"/>
    </source>
</evidence>
<dbReference type="PANTHER" id="PTHR22800:SF252">
    <property type="entry name" value="NATURAL KILLER CELLS ANTIGEN CD94"/>
    <property type="match status" value="1"/>
</dbReference>
<keyword evidence="9" id="KW-1185">Reference proteome</keyword>
<evidence type="ECO:0000313" key="9">
    <source>
        <dbReference type="Proteomes" id="UP000472274"/>
    </source>
</evidence>
<keyword evidence="6 7" id="KW-0472">Membrane</keyword>
<evidence type="ECO:0000256" key="3">
    <source>
        <dbReference type="ARBA" id="ARBA00022734"/>
    </source>
</evidence>
<dbReference type="GO" id="GO:0016020">
    <property type="term" value="C:membrane"/>
    <property type="evidence" value="ECO:0007669"/>
    <property type="project" value="UniProtKB-SubCell"/>
</dbReference>
<dbReference type="Proteomes" id="UP000472274">
    <property type="component" value="Unplaced"/>
</dbReference>
<dbReference type="Ensembl" id="ENSTMTT00000020058.1">
    <property type="protein sequence ID" value="ENSTMTP00000019374.1"/>
    <property type="gene ID" value="ENSTMTG00000014242.1"/>
</dbReference>
<keyword evidence="2 7" id="KW-0812">Transmembrane</keyword>
<comment type="subcellular location">
    <subcellularLocation>
        <location evidence="1">Membrane</location>
        <topology evidence="1">Single-pass type II membrane protein</topology>
    </subcellularLocation>
</comment>